<evidence type="ECO:0000256" key="4">
    <source>
        <dbReference type="ARBA" id="ARBA00022840"/>
    </source>
</evidence>
<keyword evidence="2" id="KW-0813">Transport</keyword>
<protein>
    <submittedName>
        <fullName evidence="6">ABC transporter ATP-binding protein</fullName>
    </submittedName>
</protein>
<reference evidence="6 7" key="1">
    <citation type="journal article" date="2023" name="Int. J. Syst. Evol. Microbiol.">
        <title>Methylocystis iwaonis sp. nov., a type II methane-oxidizing bacterium from surface soil of a rice paddy field in Japan, and emended description of the genus Methylocystis (ex Whittenbury et al. 1970) Bowman et al. 1993.</title>
        <authorList>
            <person name="Kaise H."/>
            <person name="Sawadogo J.B."/>
            <person name="Alam M.S."/>
            <person name="Ueno C."/>
            <person name="Dianou D."/>
            <person name="Shinjo R."/>
            <person name="Asakawa S."/>
        </authorList>
    </citation>
    <scope>NUCLEOTIDE SEQUENCE [LARGE SCALE GENOMIC DNA]</scope>
    <source>
        <strain evidence="6 7">SS37A-Re</strain>
    </source>
</reference>
<dbReference type="RefSeq" id="WP_281932687.1">
    <property type="nucleotide sequence ID" value="NZ_AP027144.1"/>
</dbReference>
<dbReference type="PANTHER" id="PTHR24220:SF86">
    <property type="entry name" value="ABC TRANSPORTER ABCH.1"/>
    <property type="match status" value="1"/>
</dbReference>
<evidence type="ECO:0000313" key="6">
    <source>
        <dbReference type="EMBL" id="BDV36395.1"/>
    </source>
</evidence>
<dbReference type="InterPro" id="IPR003593">
    <property type="entry name" value="AAA+_ATPase"/>
</dbReference>
<dbReference type="EMBL" id="AP027144">
    <property type="protein sequence ID" value="BDV36395.1"/>
    <property type="molecule type" value="Genomic_DNA"/>
</dbReference>
<dbReference type="InterPro" id="IPR017871">
    <property type="entry name" value="ABC_transporter-like_CS"/>
</dbReference>
<geneLocation type="plasmid" evidence="6 7">
    <name>pSS37A-Re-2</name>
</geneLocation>
<dbReference type="Proteomes" id="UP001317629">
    <property type="component" value="Plasmid pSS37A-Re-2"/>
</dbReference>
<evidence type="ECO:0000256" key="2">
    <source>
        <dbReference type="ARBA" id="ARBA00022448"/>
    </source>
</evidence>
<feature type="domain" description="ABC transporter" evidence="5">
    <location>
        <begin position="12"/>
        <end position="245"/>
    </location>
</feature>
<dbReference type="GO" id="GO:0005524">
    <property type="term" value="F:ATP binding"/>
    <property type="evidence" value="ECO:0007669"/>
    <property type="project" value="UniProtKB-KW"/>
</dbReference>
<dbReference type="Pfam" id="PF00005">
    <property type="entry name" value="ABC_tran"/>
    <property type="match status" value="1"/>
</dbReference>
<name>A0ABN6VQ45_9HYPH</name>
<dbReference type="InterPro" id="IPR027417">
    <property type="entry name" value="P-loop_NTPase"/>
</dbReference>
<evidence type="ECO:0000313" key="7">
    <source>
        <dbReference type="Proteomes" id="UP001317629"/>
    </source>
</evidence>
<gene>
    <name evidence="6" type="ORF">SS37A_39250</name>
</gene>
<accession>A0ABN6VQ45</accession>
<dbReference type="PROSITE" id="PS50893">
    <property type="entry name" value="ABC_TRANSPORTER_2"/>
    <property type="match status" value="1"/>
</dbReference>
<comment type="similarity">
    <text evidence="1">Belongs to the ABC transporter superfamily.</text>
</comment>
<dbReference type="PANTHER" id="PTHR24220">
    <property type="entry name" value="IMPORT ATP-BINDING PROTEIN"/>
    <property type="match status" value="1"/>
</dbReference>
<dbReference type="InterPro" id="IPR003439">
    <property type="entry name" value="ABC_transporter-like_ATP-bd"/>
</dbReference>
<proteinExistence type="inferred from homology"/>
<sequence length="246" mass="26201">MTVSSASPDPAIECVGLTKTYNLGNEKVQALRGVSFSVARGEFVAIMGASGSGKSTMANLIGALDTPTSGVLKIHGQAVASMTGDDLAHLRNLSIGFVFQQFNLMARMSALENVMLPLAYSSRPGVDAFECARARLQQVGLGDRLSHRPNQLSGGQQQRVAIARALVNDPKIVIADEPTGALDTHNSHEIMSLLSSLNEEGLTLVVITHEPDIAAYADRLLRFCDGEIVEDVCQRRSGARAKEPTA</sequence>
<dbReference type="InterPro" id="IPR015854">
    <property type="entry name" value="ABC_transpr_LolD-like"/>
</dbReference>
<keyword evidence="4 6" id="KW-0067">ATP-binding</keyword>
<evidence type="ECO:0000256" key="3">
    <source>
        <dbReference type="ARBA" id="ARBA00022741"/>
    </source>
</evidence>
<dbReference type="PROSITE" id="PS00211">
    <property type="entry name" value="ABC_TRANSPORTER_1"/>
    <property type="match status" value="1"/>
</dbReference>
<keyword evidence="3" id="KW-0547">Nucleotide-binding</keyword>
<evidence type="ECO:0000256" key="1">
    <source>
        <dbReference type="ARBA" id="ARBA00005417"/>
    </source>
</evidence>
<keyword evidence="7" id="KW-1185">Reference proteome</keyword>
<keyword evidence="6" id="KW-0614">Plasmid</keyword>
<dbReference type="Gene3D" id="3.40.50.300">
    <property type="entry name" value="P-loop containing nucleotide triphosphate hydrolases"/>
    <property type="match status" value="1"/>
</dbReference>
<dbReference type="InterPro" id="IPR017911">
    <property type="entry name" value="MacB-like_ATP-bd"/>
</dbReference>
<evidence type="ECO:0000259" key="5">
    <source>
        <dbReference type="PROSITE" id="PS50893"/>
    </source>
</evidence>
<dbReference type="SMART" id="SM00382">
    <property type="entry name" value="AAA"/>
    <property type="match status" value="1"/>
</dbReference>
<dbReference type="SUPFAM" id="SSF52540">
    <property type="entry name" value="P-loop containing nucleoside triphosphate hydrolases"/>
    <property type="match status" value="1"/>
</dbReference>
<organism evidence="6 7">
    <name type="scientific">Methylocystis iwaonis</name>
    <dbReference type="NCBI Taxonomy" id="2885079"/>
    <lineage>
        <taxon>Bacteria</taxon>
        <taxon>Pseudomonadati</taxon>
        <taxon>Pseudomonadota</taxon>
        <taxon>Alphaproteobacteria</taxon>
        <taxon>Hyphomicrobiales</taxon>
        <taxon>Methylocystaceae</taxon>
        <taxon>Methylocystis</taxon>
    </lineage>
</organism>
<dbReference type="CDD" id="cd03255">
    <property type="entry name" value="ABC_MJ0796_LolCDE_FtsE"/>
    <property type="match status" value="1"/>
</dbReference>